<feature type="region of interest" description="Disordered" evidence="1">
    <location>
        <begin position="113"/>
        <end position="165"/>
    </location>
</feature>
<evidence type="ECO:0000313" key="2">
    <source>
        <dbReference type="EMBL" id="CAI6309876.1"/>
    </source>
</evidence>
<accession>A0A9W4U6E4</accession>
<keyword evidence="3" id="KW-1185">Reference proteome</keyword>
<evidence type="ECO:0000313" key="3">
    <source>
        <dbReference type="Proteomes" id="UP001152607"/>
    </source>
</evidence>
<evidence type="ECO:0000256" key="1">
    <source>
        <dbReference type="SAM" id="MobiDB-lite"/>
    </source>
</evidence>
<dbReference type="OrthoDB" id="3525185at2759"/>
<comment type="caution">
    <text evidence="2">The sequence shown here is derived from an EMBL/GenBank/DDBJ whole genome shotgun (WGS) entry which is preliminary data.</text>
</comment>
<feature type="compositionally biased region" description="Low complexity" evidence="1">
    <location>
        <begin position="146"/>
        <end position="165"/>
    </location>
</feature>
<gene>
    <name evidence="2" type="ORF">PDIGIT_LOCUS3172</name>
</gene>
<name>A0A9W4U6E4_9PLEO</name>
<dbReference type="AlphaFoldDB" id="A0A9W4U6E4"/>
<dbReference type="Proteomes" id="UP001152607">
    <property type="component" value="Unassembled WGS sequence"/>
</dbReference>
<reference evidence="2" key="1">
    <citation type="submission" date="2023-01" db="EMBL/GenBank/DDBJ databases">
        <authorList>
            <person name="Van Ghelder C."/>
            <person name="Rancurel C."/>
        </authorList>
    </citation>
    <scope>NUCLEOTIDE SEQUENCE</scope>
    <source>
        <strain evidence="2">CNCM I-4278</strain>
    </source>
</reference>
<organism evidence="2 3">
    <name type="scientific">Periconia digitata</name>
    <dbReference type="NCBI Taxonomy" id="1303443"/>
    <lineage>
        <taxon>Eukaryota</taxon>
        <taxon>Fungi</taxon>
        <taxon>Dikarya</taxon>
        <taxon>Ascomycota</taxon>
        <taxon>Pezizomycotina</taxon>
        <taxon>Dothideomycetes</taxon>
        <taxon>Pleosporomycetidae</taxon>
        <taxon>Pleosporales</taxon>
        <taxon>Massarineae</taxon>
        <taxon>Periconiaceae</taxon>
        <taxon>Periconia</taxon>
    </lineage>
</organism>
<dbReference type="EMBL" id="CAOQHR010000002">
    <property type="protein sequence ID" value="CAI6309876.1"/>
    <property type="molecule type" value="Genomic_DNA"/>
</dbReference>
<proteinExistence type="predicted"/>
<protein>
    <submittedName>
        <fullName evidence="2">Uncharacterized protein</fullName>
    </submittedName>
</protein>
<sequence>MTVLEDVCGWELENIPLMQRLLRPVTRLATLVDSTNLSAWQRRWAFKSVQDEVNQLWEEYGHSGKTQKLMWMNAQTGQTEFRDPFTALTYAYFAACWALLDIASPSESNTETISLPLRSCSPSTPPQAGSEPQRRPNSQSPPVKTPPSVRFISPSSSSPTWSSSSPVAEHHALILSVAWYLRLRDVGFSYLRLHSPLFVTAMYSASIEQRRVARMIFEEWESGSLKGIGALALERLDAEPA</sequence>